<name>A0A3P7QQM7_CYLGO</name>
<dbReference type="AlphaFoldDB" id="A0A3P7QQM7"/>
<organism evidence="1 2">
    <name type="scientific">Cylicostephanus goldi</name>
    <name type="common">Nematode worm</name>
    <dbReference type="NCBI Taxonomy" id="71465"/>
    <lineage>
        <taxon>Eukaryota</taxon>
        <taxon>Metazoa</taxon>
        <taxon>Ecdysozoa</taxon>
        <taxon>Nematoda</taxon>
        <taxon>Chromadorea</taxon>
        <taxon>Rhabditida</taxon>
        <taxon>Rhabditina</taxon>
        <taxon>Rhabditomorpha</taxon>
        <taxon>Strongyloidea</taxon>
        <taxon>Strongylidae</taxon>
        <taxon>Cylicostephanus</taxon>
    </lineage>
</organism>
<evidence type="ECO:0000313" key="2">
    <source>
        <dbReference type="Proteomes" id="UP000271889"/>
    </source>
</evidence>
<dbReference type="OrthoDB" id="10425533at2759"/>
<accession>A0A3P7QQM7</accession>
<keyword evidence="2" id="KW-1185">Reference proteome</keyword>
<protein>
    <submittedName>
        <fullName evidence="1">Uncharacterized protein</fullName>
    </submittedName>
</protein>
<sequence length="109" mass="12608">MPEDRENLSDSEELDSKQVYQAVNILGSRVDKFSGNEEKTFEELLDEYRDIVPRFSIPHPIAKKLLPLYLSGGARFKFQQIPNREKMTWKELVAELAKKVKNNSPLSNI</sequence>
<dbReference type="EMBL" id="UYRV01122704">
    <property type="protein sequence ID" value="VDN33396.1"/>
    <property type="molecule type" value="Genomic_DNA"/>
</dbReference>
<reference evidence="1 2" key="1">
    <citation type="submission" date="2018-11" db="EMBL/GenBank/DDBJ databases">
        <authorList>
            <consortium name="Pathogen Informatics"/>
        </authorList>
    </citation>
    <scope>NUCLEOTIDE SEQUENCE [LARGE SCALE GENOMIC DNA]</scope>
</reference>
<dbReference type="Proteomes" id="UP000271889">
    <property type="component" value="Unassembled WGS sequence"/>
</dbReference>
<evidence type="ECO:0000313" key="1">
    <source>
        <dbReference type="EMBL" id="VDN33396.1"/>
    </source>
</evidence>
<gene>
    <name evidence="1" type="ORF">CGOC_LOCUS12380</name>
</gene>
<proteinExistence type="predicted"/>